<comment type="caution">
    <text evidence="1">The sequence shown here is derived from an EMBL/GenBank/DDBJ whole genome shotgun (WGS) entry which is preliminary data.</text>
</comment>
<protein>
    <submittedName>
        <fullName evidence="1">Uncharacterized protein</fullName>
    </submittedName>
</protein>
<gene>
    <name evidence="1" type="ORF">RF11_12283</name>
</gene>
<organism evidence="1 2">
    <name type="scientific">Thelohanellus kitauei</name>
    <name type="common">Myxosporean</name>
    <dbReference type="NCBI Taxonomy" id="669202"/>
    <lineage>
        <taxon>Eukaryota</taxon>
        <taxon>Metazoa</taxon>
        <taxon>Cnidaria</taxon>
        <taxon>Myxozoa</taxon>
        <taxon>Myxosporea</taxon>
        <taxon>Bivalvulida</taxon>
        <taxon>Platysporina</taxon>
        <taxon>Myxobolidae</taxon>
        <taxon>Thelohanellus</taxon>
    </lineage>
</organism>
<dbReference type="PANTHER" id="PTHR45913">
    <property type="entry name" value="EPM2A-INTERACTING PROTEIN 1"/>
    <property type="match status" value="1"/>
</dbReference>
<evidence type="ECO:0000313" key="2">
    <source>
        <dbReference type="Proteomes" id="UP000031668"/>
    </source>
</evidence>
<dbReference type="EMBL" id="JWZT01003142">
    <property type="protein sequence ID" value="KII67528.1"/>
    <property type="molecule type" value="Genomic_DNA"/>
</dbReference>
<reference evidence="1 2" key="1">
    <citation type="journal article" date="2014" name="Genome Biol. Evol.">
        <title>The genome of the myxosporean Thelohanellus kitauei shows adaptations to nutrient acquisition within its fish host.</title>
        <authorList>
            <person name="Yang Y."/>
            <person name="Xiong J."/>
            <person name="Zhou Z."/>
            <person name="Huo F."/>
            <person name="Miao W."/>
            <person name="Ran C."/>
            <person name="Liu Y."/>
            <person name="Zhang J."/>
            <person name="Feng J."/>
            <person name="Wang M."/>
            <person name="Wang M."/>
            <person name="Wang L."/>
            <person name="Yao B."/>
        </authorList>
    </citation>
    <scope>NUCLEOTIDE SEQUENCE [LARGE SCALE GENOMIC DNA]</scope>
    <source>
        <strain evidence="1">Wuqing</strain>
    </source>
</reference>
<dbReference type="Proteomes" id="UP000031668">
    <property type="component" value="Unassembled WGS sequence"/>
</dbReference>
<sequence length="166" mass="18553">MILEVNGLYLAGIEAKLHPQANANFLKNAFLTGADCFFEGFPKKREIVRAIQDLPLSNSSVTKRINNVLKDLQTQLKSDLDKCELFAQQFDESKDTAETSQIANNGGYIYQIFLVYANTMDMPLHKLSAITTDGVPAKIGKVNGFITHCKKDKSFPNFNIPFYNSP</sequence>
<evidence type="ECO:0000313" key="1">
    <source>
        <dbReference type="EMBL" id="KII67528.1"/>
    </source>
</evidence>
<dbReference type="AlphaFoldDB" id="A0A0C2JE53"/>
<name>A0A0C2JE53_THEKT</name>
<proteinExistence type="predicted"/>
<dbReference type="OrthoDB" id="6431883at2759"/>
<dbReference type="PANTHER" id="PTHR45913:SF21">
    <property type="entry name" value="DUF4371 DOMAIN-CONTAINING PROTEIN"/>
    <property type="match status" value="1"/>
</dbReference>
<keyword evidence="2" id="KW-1185">Reference proteome</keyword>
<accession>A0A0C2JE53</accession>